<organism evidence="6 7">
    <name type="scientific">Salicibibacter kimchii</name>
    <dbReference type="NCBI Taxonomy" id="2099786"/>
    <lineage>
        <taxon>Bacteria</taxon>
        <taxon>Bacillati</taxon>
        <taxon>Bacillota</taxon>
        <taxon>Bacilli</taxon>
        <taxon>Bacillales</taxon>
        <taxon>Bacillaceae</taxon>
        <taxon>Salicibibacter</taxon>
    </lineage>
</organism>
<keyword evidence="3" id="KW-0285">Flavoprotein</keyword>
<evidence type="ECO:0000256" key="1">
    <source>
        <dbReference type="ARBA" id="ARBA00003535"/>
    </source>
</evidence>
<dbReference type="AlphaFoldDB" id="A0A345BW40"/>
<dbReference type="SUPFAM" id="SSF51412">
    <property type="entry name" value="Inosine monophosphate dehydrogenase (IMPDH)"/>
    <property type="match status" value="1"/>
</dbReference>
<keyword evidence="6" id="KW-0503">Monooxygenase</keyword>
<dbReference type="InterPro" id="IPR013785">
    <property type="entry name" value="Aldolase_TIM"/>
</dbReference>
<evidence type="ECO:0000313" key="7">
    <source>
        <dbReference type="Proteomes" id="UP000252100"/>
    </source>
</evidence>
<gene>
    <name evidence="6" type="ORF">DT065_03490</name>
</gene>
<dbReference type="InterPro" id="IPR004136">
    <property type="entry name" value="NMO"/>
</dbReference>
<name>A0A345BW40_9BACI</name>
<evidence type="ECO:0000256" key="2">
    <source>
        <dbReference type="ARBA" id="ARBA00013457"/>
    </source>
</evidence>
<dbReference type="GO" id="GO:0018580">
    <property type="term" value="F:nitronate monooxygenase activity"/>
    <property type="evidence" value="ECO:0007669"/>
    <property type="project" value="InterPro"/>
</dbReference>
<evidence type="ECO:0000256" key="5">
    <source>
        <dbReference type="ARBA" id="ARBA00023002"/>
    </source>
</evidence>
<protein>
    <recommendedName>
        <fullName evidence="2">Probable nitronate monooxygenase</fullName>
    </recommendedName>
</protein>
<keyword evidence="4" id="KW-0288">FMN</keyword>
<comment type="function">
    <text evidence="1">Nitronate monooxygenase that uses molecular oxygen to catalyze the oxidative denitrification of alkyl nitronates. Acts on propionate 3-nitronate (P3N), the presumed physiological substrate. Probably functions in the detoxification of P3N, a metabolic poison produced by plants and fungi as a defense mechanism.</text>
</comment>
<dbReference type="RefSeq" id="WP_114370912.1">
    <property type="nucleotide sequence ID" value="NZ_CP031092.1"/>
</dbReference>
<dbReference type="KEGG" id="rue:DT065_03490"/>
<sequence length="323" mass="34768">MKTSITDLLNIEYPIICGGMFRLGLAPLMAAVSKAGGMGFITSGNFETSDRLRQEIRLARQITDKPIGVNITISPRRLELPNEEFIDVLIEEGVRVVETAGKSPEKYMKVLKDNGVTVVHKAPSVRYAKKAEQIGVDAVTIIGIEAGGHPGEGDIGGLSLIPQTVDAVKIPVIAGGGIADGRGLAAALSLGAEGILMGTRFMATQESILHENIKQWMIDASEIDSSLIQRSIGSTHRVSKNNVAMKVLEAENRGASLKEILPLIEGEKVNRVFFKGEIDAGVWSCGTSVGLIQDILTVQETINSIVKESHQILNRVNELYCVE</sequence>
<dbReference type="EMBL" id="CP031092">
    <property type="protein sequence ID" value="AXF55171.1"/>
    <property type="molecule type" value="Genomic_DNA"/>
</dbReference>
<dbReference type="Gene3D" id="3.20.20.70">
    <property type="entry name" value="Aldolase class I"/>
    <property type="match status" value="1"/>
</dbReference>
<dbReference type="CDD" id="cd04730">
    <property type="entry name" value="NPD_like"/>
    <property type="match status" value="1"/>
</dbReference>
<dbReference type="Pfam" id="PF03060">
    <property type="entry name" value="NMO"/>
    <property type="match status" value="1"/>
</dbReference>
<accession>A0A345BW40</accession>
<reference evidence="6 7" key="1">
    <citation type="journal article" date="2018" name="J. Microbiol.">
        <title>Salicibibacter kimchii gen. nov., sp. nov., a moderately halophilic and alkalitolerant bacterium in the family Bacillaceae, isolated from kimchi.</title>
        <authorList>
            <person name="Jang J.Y."/>
            <person name="Oh Y.J."/>
            <person name="Lim S.K."/>
            <person name="Park H.K."/>
            <person name="Lee C."/>
            <person name="Kim J.Y."/>
            <person name="Lee M.A."/>
            <person name="Choi H.J."/>
        </authorList>
    </citation>
    <scope>NUCLEOTIDE SEQUENCE [LARGE SCALE GENOMIC DNA]</scope>
    <source>
        <strain evidence="6 7">NKC1-1</strain>
    </source>
</reference>
<evidence type="ECO:0000256" key="4">
    <source>
        <dbReference type="ARBA" id="ARBA00022643"/>
    </source>
</evidence>
<proteinExistence type="predicted"/>
<evidence type="ECO:0000313" key="6">
    <source>
        <dbReference type="EMBL" id="AXF55171.1"/>
    </source>
</evidence>
<dbReference type="PANTHER" id="PTHR32332:SF20">
    <property type="entry name" value="2-NITROPROPANE DIOXYGENASE-LIKE PROTEIN"/>
    <property type="match status" value="1"/>
</dbReference>
<dbReference type="Proteomes" id="UP000252100">
    <property type="component" value="Chromosome"/>
</dbReference>
<keyword evidence="7" id="KW-1185">Reference proteome</keyword>
<dbReference type="OrthoDB" id="9778912at2"/>
<dbReference type="PANTHER" id="PTHR32332">
    <property type="entry name" value="2-NITROPROPANE DIOXYGENASE"/>
    <property type="match status" value="1"/>
</dbReference>
<evidence type="ECO:0000256" key="3">
    <source>
        <dbReference type="ARBA" id="ARBA00022630"/>
    </source>
</evidence>
<keyword evidence="5" id="KW-0560">Oxidoreductase</keyword>